<proteinExistence type="predicted"/>
<feature type="compositionally biased region" description="Low complexity" evidence="4">
    <location>
        <begin position="138"/>
        <end position="150"/>
    </location>
</feature>
<dbReference type="PANTHER" id="PTHR47990">
    <property type="entry name" value="2-OXOGLUTARATE (2OG) AND FE(II)-DEPENDENT OXYGENASE SUPERFAMILY PROTEIN-RELATED"/>
    <property type="match status" value="1"/>
</dbReference>
<dbReference type="EMBL" id="BKCJ010003299">
    <property type="protein sequence ID" value="GEU54226.1"/>
    <property type="molecule type" value="Genomic_DNA"/>
</dbReference>
<dbReference type="InterPro" id="IPR044861">
    <property type="entry name" value="IPNS-like_FE2OG_OXY"/>
</dbReference>
<keyword evidence="3" id="KW-0175">Coiled coil</keyword>
<dbReference type="PROSITE" id="PS51471">
    <property type="entry name" value="FE2OG_OXY"/>
    <property type="match status" value="1"/>
</dbReference>
<dbReference type="CDD" id="cd09272">
    <property type="entry name" value="RNase_HI_RT_Ty1"/>
    <property type="match status" value="1"/>
</dbReference>
<feature type="coiled-coil region" evidence="3">
    <location>
        <begin position="517"/>
        <end position="544"/>
    </location>
</feature>
<dbReference type="InterPro" id="IPR026992">
    <property type="entry name" value="DIOX_N"/>
</dbReference>
<evidence type="ECO:0000256" key="3">
    <source>
        <dbReference type="SAM" id="Coils"/>
    </source>
</evidence>
<accession>A0A6L2KYC2</accession>
<dbReference type="GO" id="GO:0016705">
    <property type="term" value="F:oxidoreductase activity, acting on paired donors, with incorporation or reduction of molecular oxygen"/>
    <property type="evidence" value="ECO:0007669"/>
    <property type="project" value="UniProtKB-ARBA"/>
</dbReference>
<dbReference type="SUPFAM" id="SSF56672">
    <property type="entry name" value="DNA/RNA polymerases"/>
    <property type="match status" value="1"/>
</dbReference>
<dbReference type="InterPro" id="IPR043502">
    <property type="entry name" value="DNA/RNA_pol_sf"/>
</dbReference>
<organism evidence="6">
    <name type="scientific">Tanacetum cinerariifolium</name>
    <name type="common">Dalmatian daisy</name>
    <name type="synonym">Chrysanthemum cinerariifolium</name>
    <dbReference type="NCBI Taxonomy" id="118510"/>
    <lineage>
        <taxon>Eukaryota</taxon>
        <taxon>Viridiplantae</taxon>
        <taxon>Streptophyta</taxon>
        <taxon>Embryophyta</taxon>
        <taxon>Tracheophyta</taxon>
        <taxon>Spermatophyta</taxon>
        <taxon>Magnoliopsida</taxon>
        <taxon>eudicotyledons</taxon>
        <taxon>Gunneridae</taxon>
        <taxon>Pentapetalae</taxon>
        <taxon>asterids</taxon>
        <taxon>campanulids</taxon>
        <taxon>Asterales</taxon>
        <taxon>Asteraceae</taxon>
        <taxon>Asteroideae</taxon>
        <taxon>Anthemideae</taxon>
        <taxon>Anthemidinae</taxon>
        <taxon>Tanacetum</taxon>
    </lineage>
</organism>
<evidence type="ECO:0000259" key="5">
    <source>
        <dbReference type="PROSITE" id="PS51471"/>
    </source>
</evidence>
<feature type="domain" description="Fe2OG dioxygenase" evidence="5">
    <location>
        <begin position="1168"/>
        <end position="1267"/>
    </location>
</feature>
<feature type="region of interest" description="Disordered" evidence="4">
    <location>
        <begin position="138"/>
        <end position="163"/>
    </location>
</feature>
<comment type="caution">
    <text evidence="6">The sequence shown here is derived from an EMBL/GenBank/DDBJ whole genome shotgun (WGS) entry which is preliminary data.</text>
</comment>
<keyword evidence="1" id="KW-0479">Metal-binding</keyword>
<evidence type="ECO:0000313" key="6">
    <source>
        <dbReference type="EMBL" id="GEU54226.1"/>
    </source>
</evidence>
<dbReference type="InterPro" id="IPR005123">
    <property type="entry name" value="Oxoglu/Fe-dep_dioxygenase_dom"/>
</dbReference>
<dbReference type="SUPFAM" id="SSF51197">
    <property type="entry name" value="Clavaminate synthase-like"/>
    <property type="match status" value="1"/>
</dbReference>
<dbReference type="Pfam" id="PF03171">
    <property type="entry name" value="2OG-FeII_Oxy"/>
    <property type="match status" value="1"/>
</dbReference>
<feature type="compositionally biased region" description="Polar residues" evidence="4">
    <location>
        <begin position="151"/>
        <end position="163"/>
    </location>
</feature>
<dbReference type="GO" id="GO:0046872">
    <property type="term" value="F:metal ion binding"/>
    <property type="evidence" value="ECO:0007669"/>
    <property type="project" value="UniProtKB-KW"/>
</dbReference>
<evidence type="ECO:0000256" key="2">
    <source>
        <dbReference type="ARBA" id="ARBA00023004"/>
    </source>
</evidence>
<dbReference type="Pfam" id="PF07727">
    <property type="entry name" value="RVT_2"/>
    <property type="match status" value="1"/>
</dbReference>
<protein>
    <submittedName>
        <fullName evidence="6">Retrovirus-related Pol polyprotein from transposon TNT 1-94</fullName>
    </submittedName>
</protein>
<reference evidence="6" key="1">
    <citation type="journal article" date="2019" name="Sci. Rep.">
        <title>Draft genome of Tanacetum cinerariifolium, the natural source of mosquito coil.</title>
        <authorList>
            <person name="Yamashiro T."/>
            <person name="Shiraishi A."/>
            <person name="Satake H."/>
            <person name="Nakayama K."/>
        </authorList>
    </citation>
    <scope>NUCLEOTIDE SEQUENCE</scope>
</reference>
<dbReference type="InterPro" id="IPR027443">
    <property type="entry name" value="IPNS-like_sf"/>
</dbReference>
<dbReference type="Pfam" id="PF14226">
    <property type="entry name" value="DIOX_N"/>
    <property type="match status" value="1"/>
</dbReference>
<sequence length="1319" mass="150799">MLAPGNYVQWKFKIKRYIDTKPNSELIHYCLANPPHIFTWVEQPSPVLEGIDNDIYSTVDAFPNACEMWKAIERLKQGESINIQDLETNLYLEFRRFTSRDEPDMVTEDDAFSKEKEIDKLVALISLSFKKIYKPTNNNLRTSSNTSRANQDNTPRTNKGTGYDNQRVVNVVGARENVGTQENDVAYHKEKMLLCKQEKAGIQLSAKQVDWRDDTDDEPNDQDMKANYLYMAQIQEVTPDVVDNSGPIFDAEPLQKVQHNDDNYNVEQDDQDDNDDLAKERDLLASLIEKLKCEIDDNSLAKKDFSKSKSVTKNDVSEDFSKPVTAHILPENVKSILKNTNVIAPEMYKVHTKPTQTRTPQLPQEIRKTNKRVSFSTSVISTTSVSRPQLNSSRLEDKVMHNNSQGKKQEAEAIATTCFAQNRSLVISWHEKTPYHIINGRKPPVKFFHIFFSLCYIVKDGENLDKMKEKSSVVTAVDTFNQRQKQNTTPSTSTTVVADTPPLIIRITPEITNQAPTVTAIENINQAEANIENAQVKEDEFINILSTSVQDPGETSSRYVDSSNMHTFYQRHPSEHRWTKDHPLEQVIGNHSQSIRTRHVWELVDRPLCKNVITMKWLWKNKRDEENTVIRNKARLIAKGYSQNKGIDFEESFAPVTRLEAVWLFAYAAHKSISVYKMDVKTSFLYRPLKEEPLYGLKKALRAWYDELSNFLVSKGFSKGSIDLTLFITKHGKDILLVQIYVDDIIFGYMNPKLSKKIEKLIHSKFEMSMMGELKFCLGIQIHKLPRGVFITQAKYAQEVLKKHDMTSCDSVGTSMTTKSLDTALSETPVDPMKYRSMVGALMYLTASRPDIIHATYHAGCLDTRKSTYSGMQFLGGDKLVSWSSKKQDCTSMSIAEPEYVSLSACCAQVLWLRTQVTYYGFHFDKIPMYYDLKTAIAKAAIAISCNPVQHSRTKHIAVRYHFIKEQDNTGSQPDNVARPDKQWARPDKQWARPHILRSKLLNCFGWKPTSDLLGMRMRMEGVPVIDMQKLDTLSMEIVKASEEWGCFRIVNHGVPIDLMAEMKVVVASLFDHPEEIKMRTVHIELGKGYVELGKVQIGLGGSVLLLLRSSMWSGMSIIRKCSYETMVGEFGEQVVLSDCFHLRLTSWPEVDGRQWFERRFVRWTVLPIENEQVPLFPESIGSTGVPIHTDPTFLTILQDDEDVNGLQLTDKNLGQFIPVDPIPGTLVVNIGDIGKAWSNRRYWTAKHRVRCFEPKTRYSIALFVLGPNDTMIEAPSQFVDLEHPRYYVPIDPKKYRDVRVTHRVRTGDALELFKTSVT</sequence>
<dbReference type="InterPro" id="IPR050231">
    <property type="entry name" value="Iron_ascorbate_oxido_reductase"/>
</dbReference>
<dbReference type="Gene3D" id="2.60.120.330">
    <property type="entry name" value="B-lactam Antibiotic, Isopenicillin N Synthase, Chain"/>
    <property type="match status" value="2"/>
</dbReference>
<evidence type="ECO:0000256" key="4">
    <source>
        <dbReference type="SAM" id="MobiDB-lite"/>
    </source>
</evidence>
<gene>
    <name evidence="6" type="ORF">Tci_026204</name>
</gene>
<keyword evidence="2" id="KW-0408">Iron</keyword>
<evidence type="ECO:0000256" key="1">
    <source>
        <dbReference type="ARBA" id="ARBA00022723"/>
    </source>
</evidence>
<dbReference type="InterPro" id="IPR013103">
    <property type="entry name" value="RVT_2"/>
</dbReference>
<name>A0A6L2KYC2_TANCI</name>